<evidence type="ECO:0000313" key="9">
    <source>
        <dbReference type="Proteomes" id="UP000031443"/>
    </source>
</evidence>
<dbReference type="PANTHER" id="PTHR46987">
    <property type="entry name" value="NEUROHYPOPHYSIAL HORMONES, N-TERMINAL DOMAIN CONTAINING PROTEIN"/>
    <property type="match status" value="1"/>
</dbReference>
<feature type="region of interest" description="Disordered" evidence="6">
    <location>
        <begin position="109"/>
        <end position="153"/>
    </location>
</feature>
<dbReference type="GO" id="GO:0005576">
    <property type="term" value="C:extracellular region"/>
    <property type="evidence" value="ECO:0007669"/>
    <property type="project" value="UniProtKB-SubCell"/>
</dbReference>
<dbReference type="InterPro" id="IPR009030">
    <property type="entry name" value="Growth_fac_rcpt_cys_sf"/>
</dbReference>
<evidence type="ECO:0000256" key="5">
    <source>
        <dbReference type="ARBA" id="ARBA00023180"/>
    </source>
</evidence>
<sequence length="153" mass="16386">MKQIGVCLSSCPSGYFGTRYPEINKCTKCKADCDTCFTKNFCTKCKSGFYLHNGKCLENCPEGLEPNNHTMECTSIGGPRVMAGAAGPAAHSAPGPAPTSQLFRSVKLISGASGPGHDSWTAWNRENQQQKKAQEKPEQSRPCQPAGTSESPV</sequence>
<proteinExistence type="predicted"/>
<dbReference type="PANTHER" id="PTHR46987:SF1">
    <property type="entry name" value="R-SPONDIN-3"/>
    <property type="match status" value="1"/>
</dbReference>
<reference evidence="9" key="1">
    <citation type="journal article" date="2013" name="Nat. Genet.">
        <title>The draft genomes of soft-shell turtle and green sea turtle yield insights into the development and evolution of the turtle-specific body plan.</title>
        <authorList>
            <person name="Wang Z."/>
            <person name="Pascual-Anaya J."/>
            <person name="Zadissa A."/>
            <person name="Li W."/>
            <person name="Niimura Y."/>
            <person name="Huang Z."/>
            <person name="Li C."/>
            <person name="White S."/>
            <person name="Xiong Z."/>
            <person name="Fang D."/>
            <person name="Wang B."/>
            <person name="Ming Y."/>
            <person name="Chen Y."/>
            <person name="Zheng Y."/>
            <person name="Kuraku S."/>
            <person name="Pignatelli M."/>
            <person name="Herrero J."/>
            <person name="Beal K."/>
            <person name="Nozawa M."/>
            <person name="Li Q."/>
            <person name="Wang J."/>
            <person name="Zhang H."/>
            <person name="Yu L."/>
            <person name="Shigenobu S."/>
            <person name="Wang J."/>
            <person name="Liu J."/>
            <person name="Flicek P."/>
            <person name="Searle S."/>
            <person name="Wang J."/>
            <person name="Kuratani S."/>
            <person name="Yin Y."/>
            <person name="Aken B."/>
            <person name="Zhang G."/>
            <person name="Irie N."/>
        </authorList>
    </citation>
    <scope>NUCLEOTIDE SEQUENCE [LARGE SCALE GENOMIC DNA]</scope>
</reference>
<dbReference type="InterPro" id="IPR051514">
    <property type="entry name" value="R-spondin"/>
</dbReference>
<keyword evidence="4" id="KW-1015">Disulfide bond</keyword>
<name>M7B0Y0_CHEMY</name>
<dbReference type="EMBL" id="KB545240">
    <property type="protein sequence ID" value="EMP31511.1"/>
    <property type="molecule type" value="Genomic_DNA"/>
</dbReference>
<dbReference type="SMART" id="SM00261">
    <property type="entry name" value="FU"/>
    <property type="match status" value="1"/>
</dbReference>
<feature type="domain" description="R-spondin Fu-CRD" evidence="7">
    <location>
        <begin position="1"/>
        <end position="73"/>
    </location>
</feature>
<dbReference type="STRING" id="8469.M7B0Y0"/>
<dbReference type="InterPro" id="IPR006212">
    <property type="entry name" value="Furin_repeat"/>
</dbReference>
<dbReference type="InterPro" id="IPR043601">
    <property type="entry name" value="Rspo_Fu-CRD_dom"/>
</dbReference>
<gene>
    <name evidence="8" type="ORF">UY3_11364</name>
</gene>
<dbReference type="Gene3D" id="2.10.220.10">
    <property type="entry name" value="Hormone Receptor, Insulin-like Growth Factor Receptor 1, Chain A, domain 2"/>
    <property type="match status" value="1"/>
</dbReference>
<dbReference type="CDD" id="cd00064">
    <property type="entry name" value="FU"/>
    <property type="match status" value="1"/>
</dbReference>
<accession>M7B0Y0</accession>
<comment type="subcellular location">
    <subcellularLocation>
        <location evidence="1">Secreted</location>
    </subcellularLocation>
</comment>
<keyword evidence="3" id="KW-0732">Signal</keyword>
<dbReference type="SUPFAM" id="SSF57184">
    <property type="entry name" value="Growth factor receptor domain"/>
    <property type="match status" value="1"/>
</dbReference>
<keyword evidence="2" id="KW-0964">Secreted</keyword>
<evidence type="ECO:0000313" key="8">
    <source>
        <dbReference type="EMBL" id="EMP31511.1"/>
    </source>
</evidence>
<keyword evidence="5" id="KW-0325">Glycoprotein</keyword>
<evidence type="ECO:0000259" key="7">
    <source>
        <dbReference type="Pfam" id="PF15913"/>
    </source>
</evidence>
<protein>
    <submittedName>
        <fullName evidence="8">R-spondin-3</fullName>
    </submittedName>
</protein>
<dbReference type="Pfam" id="PF15913">
    <property type="entry name" value="Furin-like_2"/>
    <property type="match status" value="1"/>
</dbReference>
<evidence type="ECO:0000256" key="1">
    <source>
        <dbReference type="ARBA" id="ARBA00004613"/>
    </source>
</evidence>
<dbReference type="AlphaFoldDB" id="M7B0Y0"/>
<dbReference type="Proteomes" id="UP000031443">
    <property type="component" value="Unassembled WGS sequence"/>
</dbReference>
<evidence type="ECO:0000256" key="6">
    <source>
        <dbReference type="SAM" id="MobiDB-lite"/>
    </source>
</evidence>
<evidence type="ECO:0000256" key="2">
    <source>
        <dbReference type="ARBA" id="ARBA00022525"/>
    </source>
</evidence>
<evidence type="ECO:0000256" key="3">
    <source>
        <dbReference type="ARBA" id="ARBA00022729"/>
    </source>
</evidence>
<organism evidence="8 9">
    <name type="scientific">Chelonia mydas</name>
    <name type="common">Green sea-turtle</name>
    <name type="synonym">Chelonia agassizi</name>
    <dbReference type="NCBI Taxonomy" id="8469"/>
    <lineage>
        <taxon>Eukaryota</taxon>
        <taxon>Metazoa</taxon>
        <taxon>Chordata</taxon>
        <taxon>Craniata</taxon>
        <taxon>Vertebrata</taxon>
        <taxon>Euteleostomi</taxon>
        <taxon>Archelosauria</taxon>
        <taxon>Testudinata</taxon>
        <taxon>Testudines</taxon>
        <taxon>Cryptodira</taxon>
        <taxon>Durocryptodira</taxon>
        <taxon>Americhelydia</taxon>
        <taxon>Chelonioidea</taxon>
        <taxon>Cheloniidae</taxon>
        <taxon>Chelonia</taxon>
    </lineage>
</organism>
<dbReference type="eggNOG" id="KOG3525">
    <property type="taxonomic scope" value="Eukaryota"/>
</dbReference>
<feature type="compositionally biased region" description="Basic and acidic residues" evidence="6">
    <location>
        <begin position="128"/>
        <end position="139"/>
    </location>
</feature>
<keyword evidence="9" id="KW-1185">Reference proteome</keyword>
<evidence type="ECO:0000256" key="4">
    <source>
        <dbReference type="ARBA" id="ARBA00023157"/>
    </source>
</evidence>